<evidence type="ECO:0000313" key="4">
    <source>
        <dbReference type="EMBL" id="RZU10904.1"/>
    </source>
</evidence>
<keyword evidence="5" id="KW-1185">Reference proteome</keyword>
<dbReference type="Proteomes" id="UP000292027">
    <property type="component" value="Unassembled WGS sequence"/>
</dbReference>
<evidence type="ECO:0000256" key="1">
    <source>
        <dbReference type="SAM" id="MobiDB-lite"/>
    </source>
</evidence>
<dbReference type="GO" id="GO:0006508">
    <property type="term" value="P:proteolysis"/>
    <property type="evidence" value="ECO:0007669"/>
    <property type="project" value="UniProtKB-KW"/>
</dbReference>
<dbReference type="EMBL" id="SHKR01000015">
    <property type="protein sequence ID" value="RZU10904.1"/>
    <property type="molecule type" value="Genomic_DNA"/>
</dbReference>
<name>A0A4Q7WLE7_9ACTN</name>
<dbReference type="RefSeq" id="WP_130447410.1">
    <property type="nucleotide sequence ID" value="NZ_SHKR01000015.1"/>
</dbReference>
<dbReference type="Pfam" id="PF02517">
    <property type="entry name" value="Rce1-like"/>
    <property type="match status" value="1"/>
</dbReference>
<protein>
    <submittedName>
        <fullName evidence="4">Membrane protease YdiL (CAAX protease family)</fullName>
    </submittedName>
</protein>
<accession>A0A4Q7WLE7</accession>
<feature type="region of interest" description="Disordered" evidence="1">
    <location>
        <begin position="1"/>
        <end position="20"/>
    </location>
</feature>
<feature type="transmembrane region" description="Helical" evidence="2">
    <location>
        <begin position="214"/>
        <end position="235"/>
    </location>
</feature>
<evidence type="ECO:0000313" key="5">
    <source>
        <dbReference type="Proteomes" id="UP000292027"/>
    </source>
</evidence>
<keyword evidence="2" id="KW-0812">Transmembrane</keyword>
<dbReference type="GO" id="GO:0004175">
    <property type="term" value="F:endopeptidase activity"/>
    <property type="evidence" value="ECO:0007669"/>
    <property type="project" value="UniProtKB-ARBA"/>
</dbReference>
<sequence>MTSPAEDSITPAEPSAPSVPVGVSRRVLTREIWLVLALSLGASGVAAVISFAGVLTSAKPISGQTAVIVGSRAPGRPWLDLSWQVFAIVTALVPVALVGHFLARGGETLRTIGFDLRDRLRDLGRGTAIAAIIGGAGLLFYIGAHATGANLTVDPSQLPDYWWRIPILIAVSAQNAVLEEVVVLGYLNHRLDQLGWSVRRATVTSSLIRGSYHLYQGLGGFAGNVIMGVIFTWLYRRWGRIMPLVVAHTLIDTAALIGATYLLGKVSWLPS</sequence>
<feature type="transmembrane region" description="Helical" evidence="2">
    <location>
        <begin position="123"/>
        <end position="142"/>
    </location>
</feature>
<evidence type="ECO:0000259" key="3">
    <source>
        <dbReference type="Pfam" id="PF02517"/>
    </source>
</evidence>
<evidence type="ECO:0000256" key="2">
    <source>
        <dbReference type="SAM" id="Phobius"/>
    </source>
</evidence>
<feature type="transmembrane region" description="Helical" evidence="2">
    <location>
        <begin position="241"/>
        <end position="263"/>
    </location>
</feature>
<dbReference type="OrthoDB" id="4453618at2"/>
<dbReference type="InterPro" id="IPR003675">
    <property type="entry name" value="Rce1/LyrA-like_dom"/>
</dbReference>
<keyword evidence="2" id="KW-0472">Membrane</keyword>
<gene>
    <name evidence="4" type="ORF">EV645_6061</name>
</gene>
<organism evidence="4 5">
    <name type="scientific">Kribbella rubisoli</name>
    <dbReference type="NCBI Taxonomy" id="3075929"/>
    <lineage>
        <taxon>Bacteria</taxon>
        <taxon>Bacillati</taxon>
        <taxon>Actinomycetota</taxon>
        <taxon>Actinomycetes</taxon>
        <taxon>Propionibacteriales</taxon>
        <taxon>Kribbellaceae</taxon>
        <taxon>Kribbella</taxon>
    </lineage>
</organism>
<feature type="transmembrane region" description="Helical" evidence="2">
    <location>
        <begin position="81"/>
        <end position="103"/>
    </location>
</feature>
<reference evidence="4 5" key="1">
    <citation type="journal article" date="2015" name="Stand. Genomic Sci.">
        <title>Genomic Encyclopedia of Bacterial and Archaeal Type Strains, Phase III: the genomes of soil and plant-associated and newly described type strains.</title>
        <authorList>
            <person name="Whitman W.B."/>
            <person name="Woyke T."/>
            <person name="Klenk H.P."/>
            <person name="Zhou Y."/>
            <person name="Lilburn T.G."/>
            <person name="Beck B.J."/>
            <person name="De Vos P."/>
            <person name="Vandamme P."/>
            <person name="Eisen J.A."/>
            <person name="Garrity G."/>
            <person name="Hugenholtz P."/>
            <person name="Kyrpides N.C."/>
        </authorList>
    </citation>
    <scope>NUCLEOTIDE SEQUENCE [LARGE SCALE GENOMIC DNA]</scope>
    <source>
        <strain evidence="4 5">VKM Ac-2540</strain>
    </source>
</reference>
<keyword evidence="2" id="KW-1133">Transmembrane helix</keyword>
<feature type="domain" description="CAAX prenyl protease 2/Lysostaphin resistance protein A-like" evidence="3">
    <location>
        <begin position="162"/>
        <end position="253"/>
    </location>
</feature>
<keyword evidence="4" id="KW-0378">Hydrolase</keyword>
<feature type="transmembrane region" description="Helical" evidence="2">
    <location>
        <begin position="32"/>
        <end position="55"/>
    </location>
</feature>
<comment type="caution">
    <text evidence="4">The sequence shown here is derived from an EMBL/GenBank/DDBJ whole genome shotgun (WGS) entry which is preliminary data.</text>
</comment>
<dbReference type="GO" id="GO:0080120">
    <property type="term" value="P:CAAX-box protein maturation"/>
    <property type="evidence" value="ECO:0007669"/>
    <property type="project" value="UniProtKB-ARBA"/>
</dbReference>
<keyword evidence="4" id="KW-0645">Protease</keyword>
<proteinExistence type="predicted"/>
<dbReference type="AlphaFoldDB" id="A0A4Q7WLE7"/>